<keyword evidence="7" id="KW-1185">Reference proteome</keyword>
<dbReference type="Gene3D" id="3.30.559.10">
    <property type="entry name" value="Chloramphenicol acetyltransferase-like domain"/>
    <property type="match status" value="2"/>
</dbReference>
<comment type="similarity">
    <text evidence="2">Belongs to the ATP-dependent AMP-binding enzyme family.</text>
</comment>
<organism evidence="6 7">
    <name type="scientific">Trinickia fusca</name>
    <dbReference type="NCBI Taxonomy" id="2419777"/>
    <lineage>
        <taxon>Bacteria</taxon>
        <taxon>Pseudomonadati</taxon>
        <taxon>Pseudomonadota</taxon>
        <taxon>Betaproteobacteria</taxon>
        <taxon>Burkholderiales</taxon>
        <taxon>Burkholderiaceae</taxon>
        <taxon>Trinickia</taxon>
    </lineage>
</organism>
<dbReference type="InterPro" id="IPR000873">
    <property type="entry name" value="AMP-dep_synth/lig_dom"/>
</dbReference>
<dbReference type="FunFam" id="3.30.300.30:FF:000010">
    <property type="entry name" value="Enterobactin synthetase component F"/>
    <property type="match status" value="1"/>
</dbReference>
<dbReference type="Gene3D" id="3.40.50.12780">
    <property type="entry name" value="N-terminal domain of ligase-like"/>
    <property type="match status" value="1"/>
</dbReference>
<dbReference type="FunFam" id="1.10.1200.10:FF:000005">
    <property type="entry name" value="Nonribosomal peptide synthetase 1"/>
    <property type="match status" value="1"/>
</dbReference>
<dbReference type="FunFam" id="2.30.38.10:FF:000001">
    <property type="entry name" value="Non-ribosomal peptide synthetase PvdI"/>
    <property type="match status" value="1"/>
</dbReference>
<dbReference type="GO" id="GO:0003824">
    <property type="term" value="F:catalytic activity"/>
    <property type="evidence" value="ECO:0007669"/>
    <property type="project" value="InterPro"/>
</dbReference>
<dbReference type="InterPro" id="IPR020845">
    <property type="entry name" value="AMP-binding_CS"/>
</dbReference>
<comment type="cofactor">
    <cofactor evidence="1">
        <name>pantetheine 4'-phosphate</name>
        <dbReference type="ChEBI" id="CHEBI:47942"/>
    </cofactor>
</comment>
<dbReference type="InterPro" id="IPR025110">
    <property type="entry name" value="AMP-bd_C"/>
</dbReference>
<dbReference type="PANTHER" id="PTHR45527:SF1">
    <property type="entry name" value="FATTY ACID SYNTHASE"/>
    <property type="match status" value="1"/>
</dbReference>
<dbReference type="NCBIfam" id="TIGR01733">
    <property type="entry name" value="AA-adenyl-dom"/>
    <property type="match status" value="1"/>
</dbReference>
<dbReference type="InterPro" id="IPR010071">
    <property type="entry name" value="AA_adenyl_dom"/>
</dbReference>
<dbReference type="Gene3D" id="3.30.300.30">
    <property type="match status" value="1"/>
</dbReference>
<dbReference type="SMART" id="SM00823">
    <property type="entry name" value="PKS_PP"/>
    <property type="match status" value="1"/>
</dbReference>
<dbReference type="SUPFAM" id="SSF52777">
    <property type="entry name" value="CoA-dependent acyltransferases"/>
    <property type="match status" value="4"/>
</dbReference>
<dbReference type="CDD" id="cd19544">
    <property type="entry name" value="E-C_NRPS"/>
    <property type="match status" value="1"/>
</dbReference>
<protein>
    <submittedName>
        <fullName evidence="6">Amino acid adenylation domain-containing protein</fullName>
    </submittedName>
</protein>
<evidence type="ECO:0000259" key="5">
    <source>
        <dbReference type="PROSITE" id="PS50075"/>
    </source>
</evidence>
<evidence type="ECO:0000313" key="6">
    <source>
        <dbReference type="EMBL" id="RKP48142.1"/>
    </source>
</evidence>
<accession>A0A494XE30</accession>
<dbReference type="SUPFAM" id="SSF56801">
    <property type="entry name" value="Acetyl-CoA synthetase-like"/>
    <property type="match status" value="2"/>
</dbReference>
<evidence type="ECO:0000256" key="2">
    <source>
        <dbReference type="ARBA" id="ARBA00006432"/>
    </source>
</evidence>
<feature type="domain" description="Carrier" evidence="5">
    <location>
        <begin position="1017"/>
        <end position="1091"/>
    </location>
</feature>
<dbReference type="Gene3D" id="3.30.559.30">
    <property type="entry name" value="Nonribosomal peptide synthetase, condensation domain"/>
    <property type="match status" value="2"/>
</dbReference>
<evidence type="ECO:0000256" key="1">
    <source>
        <dbReference type="ARBA" id="ARBA00001957"/>
    </source>
</evidence>
<dbReference type="Gene3D" id="1.10.1200.10">
    <property type="entry name" value="ACP-like"/>
    <property type="match status" value="1"/>
</dbReference>
<dbReference type="InterPro" id="IPR006162">
    <property type="entry name" value="Ppantetheine_attach_site"/>
</dbReference>
<dbReference type="InterPro" id="IPR023213">
    <property type="entry name" value="CAT-like_dom_sf"/>
</dbReference>
<evidence type="ECO:0000256" key="4">
    <source>
        <dbReference type="ARBA" id="ARBA00022553"/>
    </source>
</evidence>
<dbReference type="PROSITE" id="PS50075">
    <property type="entry name" value="CARRIER"/>
    <property type="match status" value="1"/>
</dbReference>
<dbReference type="PROSITE" id="PS00012">
    <property type="entry name" value="PHOSPHOPANTETHEINE"/>
    <property type="match status" value="1"/>
</dbReference>
<dbReference type="InterPro" id="IPR009081">
    <property type="entry name" value="PP-bd_ACP"/>
</dbReference>
<feature type="non-terminal residue" evidence="6">
    <location>
        <position position="1630"/>
    </location>
</feature>
<dbReference type="CDD" id="cd05930">
    <property type="entry name" value="A_NRPS"/>
    <property type="match status" value="1"/>
</dbReference>
<dbReference type="Pfam" id="PF13193">
    <property type="entry name" value="AMP-binding_C"/>
    <property type="match status" value="1"/>
</dbReference>
<dbReference type="FunFam" id="3.40.50.980:FF:000001">
    <property type="entry name" value="Non-ribosomal peptide synthetase"/>
    <property type="match status" value="1"/>
</dbReference>
<dbReference type="InterPro" id="IPR036736">
    <property type="entry name" value="ACP-like_sf"/>
</dbReference>
<dbReference type="SUPFAM" id="SSF47336">
    <property type="entry name" value="ACP-like"/>
    <property type="match status" value="1"/>
</dbReference>
<dbReference type="GO" id="GO:0044550">
    <property type="term" value="P:secondary metabolite biosynthetic process"/>
    <property type="evidence" value="ECO:0007669"/>
    <property type="project" value="TreeGrafter"/>
</dbReference>
<dbReference type="InterPro" id="IPR042099">
    <property type="entry name" value="ANL_N_sf"/>
</dbReference>
<dbReference type="GO" id="GO:0031177">
    <property type="term" value="F:phosphopantetheine binding"/>
    <property type="evidence" value="ECO:0007669"/>
    <property type="project" value="InterPro"/>
</dbReference>
<dbReference type="Pfam" id="PF00668">
    <property type="entry name" value="Condensation"/>
    <property type="match status" value="2"/>
</dbReference>
<dbReference type="EMBL" id="RBZV01000004">
    <property type="protein sequence ID" value="RKP48142.1"/>
    <property type="molecule type" value="Genomic_DNA"/>
</dbReference>
<dbReference type="PROSITE" id="PS00455">
    <property type="entry name" value="AMP_BINDING"/>
    <property type="match status" value="1"/>
</dbReference>
<dbReference type="PANTHER" id="PTHR45527">
    <property type="entry name" value="NONRIBOSOMAL PEPTIDE SYNTHETASE"/>
    <property type="match status" value="1"/>
</dbReference>
<dbReference type="Gene3D" id="2.30.38.10">
    <property type="entry name" value="Luciferase, Domain 3"/>
    <property type="match status" value="1"/>
</dbReference>
<keyword evidence="4" id="KW-0597">Phosphoprotein</keyword>
<dbReference type="InterPro" id="IPR045851">
    <property type="entry name" value="AMP-bd_C_sf"/>
</dbReference>
<dbReference type="GO" id="GO:0005737">
    <property type="term" value="C:cytoplasm"/>
    <property type="evidence" value="ECO:0007669"/>
    <property type="project" value="TreeGrafter"/>
</dbReference>
<sequence>MARRKQRTPFKDNSTDSVRRVASVNKPKIDELQTLTAPQLEMWFAQQLEPQNPLFDSRAYVDIRGSIDSHVFEQALHRFIMDAQALHFHFVETSKGPMQLLGEPALPELRFVDVSGEADPFITCWDAMQAEASKLYDLLNGPLFSHMLFKLGDERYVWYQRYHHIVMDGASVSIAIDRVAQIYTALMCKQPVPAANFGSIEPMLQGDPAYRQSQRYANDRLYWHDYVATLPAAETVSGAPADSSGFFRRTSASLPVALGDKLAALEAQLGHKWPQVLTAIVAAYLFRVSNGRITVFDFPVAARTKETRALPGTFANILPLRLPMTGEHTLAELTQLANAEIFKHLKHQQFRVKEIKQMWGIAAGPIFGPRINIIPFENGWTFDGGASSIHSLANGLVNDFAVTVNGIPGHPACTLFVDGNAKLYDEASVEAHKRRLLHFIEAALADPWLPIGQIDLLDAEERRLLIETWNATDAPYPEHLCIHELVEAQAQRTPKAIALISGDVRLSYAELNAQANRLARHLLALGITPDTRVAVCLERSPAMVVALLAILKAGGAYVPLDPAYPSTRLAHILVDAAPAVIFVDPAGRHALGELLSPLDEAPPTTFTLIDLDAHASVWAAQPASNIGPHTLRLTSQHLAYVIYTSGSTGTPKGVMVEHRQLANLVTWHITRFHLRPGCQVPSAAGLAFDACTWEIWPALTSGATLLLAPAQCALDSAALLQWWRGQSMETAFLVTPLALLAMEAGLPDGLQHLLIGGDRVTNLPAGLPPSVQIVNNYGPTETTVVATSGVITPGEAVHSIGKPIANTRLYLLDEHRAPVPIGAVGELYIGGAGVARGYLNRPELTAQRFLPDPFARAAGSGSGSGDADADADADARMYRTGDLARYLPDGNLLFLGRNDDQVKIRGFRIELGEIEAQLAAHEAVREAVLVARYDAGGQARLLAYVAMREDARTSASDADLAQHLRAHLADRLPEYMLPAAFVVLDAMPLTANGKLDRRALPEPDDQAFAQAHTHYEAPQGEIETALASLWCELLTLDRVGRHDNFFSLGGHSLLAVQLIERLRRMGLALAIRDLFEHPGLAALARTLVKSADVVIPANRIEHDTTALTPALLPLIDLSQADIDCIVARVPEGVANIQDIYALSPLQDGILFHHAISTEGDPYLLSAHLAFRDRVALDRYLEAVQRVIERHDILRTAVVWEDVGTPAQVVWRRARLQVTELALDELISPVTRQLHGRFDPQRYRMDLTQAPLLHFAIAPAPDGRWHALMLLHHLVGDHTTLEILHEEVQAIENGQEHVLPKPQPYRNLVAQARLGMPAQAHETFFRSMLEDIDAPTLPYGLTPDHRGAAQVHEAQRRLPLTLHARLLAHARHAGVSLATLCHLAWALVLARTSGQRRVVFGTVLFGRMEAGAGADRAMGLYINTLPLRIDVDAIDVRAAVRETQMRLAALLAHEHASLVLAQRCSGVGTNDPLFSALLNYRHNAPVSQAENGPQLFGVELLAAHERTNYPLTLSVEDYGDALALTAQVVEPIDPHRICAYMQCALEQLADAFERTGTETGAEPVTLEHLLVVPEDERALLLATWNATDAPYPEHACLHQLVEAQVERTPDGTAVISGDERLSYAELNARAN</sequence>
<keyword evidence="3" id="KW-0596">Phosphopantetheine</keyword>
<proteinExistence type="inferred from homology"/>
<gene>
    <name evidence="6" type="ORF">D7S89_12390</name>
</gene>
<evidence type="ECO:0000256" key="3">
    <source>
        <dbReference type="ARBA" id="ARBA00022450"/>
    </source>
</evidence>
<reference evidence="6 7" key="1">
    <citation type="submission" date="2018-10" db="EMBL/GenBank/DDBJ databases">
        <title>Paraburkholderia sp. 7MK8-2, isolated from soil.</title>
        <authorList>
            <person name="Gao Z.-H."/>
            <person name="Qiu L.-H."/>
        </authorList>
    </citation>
    <scope>NUCLEOTIDE SEQUENCE [LARGE SCALE GENOMIC DNA]</scope>
    <source>
        <strain evidence="6 7">7MK8-2</strain>
    </source>
</reference>
<evidence type="ECO:0000313" key="7">
    <source>
        <dbReference type="Proteomes" id="UP000280434"/>
    </source>
</evidence>
<comment type="caution">
    <text evidence="6">The sequence shown here is derived from an EMBL/GenBank/DDBJ whole genome shotgun (WGS) entry which is preliminary data.</text>
</comment>
<dbReference type="Pfam" id="PF00550">
    <property type="entry name" value="PP-binding"/>
    <property type="match status" value="1"/>
</dbReference>
<name>A0A494XE30_9BURK</name>
<dbReference type="OrthoDB" id="6297021at2"/>
<dbReference type="Proteomes" id="UP000280434">
    <property type="component" value="Unassembled WGS sequence"/>
</dbReference>
<dbReference type="GO" id="GO:0043041">
    <property type="term" value="P:amino acid activation for nonribosomal peptide biosynthetic process"/>
    <property type="evidence" value="ECO:0007669"/>
    <property type="project" value="TreeGrafter"/>
</dbReference>
<dbReference type="Gene3D" id="3.40.50.980">
    <property type="match status" value="2"/>
</dbReference>
<dbReference type="Pfam" id="PF00501">
    <property type="entry name" value="AMP-binding"/>
    <property type="match status" value="1"/>
</dbReference>
<dbReference type="InterPro" id="IPR020806">
    <property type="entry name" value="PKS_PP-bd"/>
</dbReference>
<dbReference type="InterPro" id="IPR001242">
    <property type="entry name" value="Condensation_dom"/>
</dbReference>